<evidence type="ECO:0000259" key="6">
    <source>
        <dbReference type="PROSITE" id="PS50089"/>
    </source>
</evidence>
<dbReference type="EMBL" id="GL378326">
    <property type="protein sequence ID" value="EFJ51756.1"/>
    <property type="molecule type" value="Genomic_DNA"/>
</dbReference>
<evidence type="ECO:0000256" key="2">
    <source>
        <dbReference type="ARBA" id="ARBA00022771"/>
    </source>
</evidence>
<keyword evidence="1" id="KW-0479">Metal-binding</keyword>
<evidence type="ECO:0000256" key="3">
    <source>
        <dbReference type="ARBA" id="ARBA00022833"/>
    </source>
</evidence>
<dbReference type="SUPFAM" id="SSF57850">
    <property type="entry name" value="RING/U-box"/>
    <property type="match status" value="1"/>
</dbReference>
<feature type="domain" description="RING-type" evidence="6">
    <location>
        <begin position="56"/>
        <end position="99"/>
    </location>
</feature>
<dbReference type="eggNOG" id="ENOG502QRND">
    <property type="taxonomic scope" value="Eukaryota"/>
</dbReference>
<dbReference type="Gene3D" id="3.30.40.10">
    <property type="entry name" value="Zinc/RING finger domain, C3HC4 (zinc finger)"/>
    <property type="match status" value="1"/>
</dbReference>
<accession>D8TLL6</accession>
<dbReference type="Pfam" id="PF00097">
    <property type="entry name" value="zf-C3HC4"/>
    <property type="match status" value="1"/>
</dbReference>
<dbReference type="InParanoid" id="D8TLL6"/>
<dbReference type="InterPro" id="IPR013083">
    <property type="entry name" value="Znf_RING/FYVE/PHD"/>
</dbReference>
<feature type="compositionally biased region" description="Gly residues" evidence="5">
    <location>
        <begin position="228"/>
        <end position="249"/>
    </location>
</feature>
<keyword evidence="3" id="KW-0862">Zinc</keyword>
<dbReference type="InterPro" id="IPR001841">
    <property type="entry name" value="Znf_RING"/>
</dbReference>
<dbReference type="OrthoDB" id="1935339at2759"/>
<dbReference type="GO" id="GO:0008270">
    <property type="term" value="F:zinc ion binding"/>
    <property type="evidence" value="ECO:0007669"/>
    <property type="project" value="UniProtKB-KW"/>
</dbReference>
<dbReference type="PANTHER" id="PTHR47361:SF4">
    <property type="entry name" value="RING_U-BOX SUPERFAMILY PROTEIN"/>
    <property type="match status" value="1"/>
</dbReference>
<dbReference type="Proteomes" id="UP000001058">
    <property type="component" value="Unassembled WGS sequence"/>
</dbReference>
<dbReference type="FunCoup" id="D8TLL6">
    <property type="interactions" value="225"/>
</dbReference>
<evidence type="ECO:0000256" key="1">
    <source>
        <dbReference type="ARBA" id="ARBA00022723"/>
    </source>
</evidence>
<dbReference type="KEGG" id="vcn:VOLCADRAFT_103400"/>
<dbReference type="InterPro" id="IPR018957">
    <property type="entry name" value="Znf_C3HC4_RING-type"/>
</dbReference>
<evidence type="ECO:0000256" key="5">
    <source>
        <dbReference type="SAM" id="MobiDB-lite"/>
    </source>
</evidence>
<keyword evidence="8" id="KW-1185">Reference proteome</keyword>
<dbReference type="SMART" id="SM00184">
    <property type="entry name" value="RING"/>
    <property type="match status" value="1"/>
</dbReference>
<keyword evidence="2 4" id="KW-0863">Zinc-finger</keyword>
<feature type="region of interest" description="Disordered" evidence="5">
    <location>
        <begin position="212"/>
        <end position="284"/>
    </location>
</feature>
<dbReference type="AlphaFoldDB" id="D8TLL6"/>
<protein>
    <recommendedName>
        <fullName evidence="6">RING-type domain-containing protein</fullName>
    </recommendedName>
</protein>
<dbReference type="PROSITE" id="PS00518">
    <property type="entry name" value="ZF_RING_1"/>
    <property type="match status" value="1"/>
</dbReference>
<dbReference type="GeneID" id="9620129"/>
<evidence type="ECO:0000313" key="8">
    <source>
        <dbReference type="Proteomes" id="UP000001058"/>
    </source>
</evidence>
<reference evidence="7 8" key="1">
    <citation type="journal article" date="2010" name="Science">
        <title>Genomic analysis of organismal complexity in the multicellular green alga Volvox carteri.</title>
        <authorList>
            <person name="Prochnik S.E."/>
            <person name="Umen J."/>
            <person name="Nedelcu A.M."/>
            <person name="Hallmann A."/>
            <person name="Miller S.M."/>
            <person name="Nishii I."/>
            <person name="Ferris P."/>
            <person name="Kuo A."/>
            <person name="Mitros T."/>
            <person name="Fritz-Laylin L.K."/>
            <person name="Hellsten U."/>
            <person name="Chapman J."/>
            <person name="Simakov O."/>
            <person name="Rensing S.A."/>
            <person name="Terry A."/>
            <person name="Pangilinan J."/>
            <person name="Kapitonov V."/>
            <person name="Jurka J."/>
            <person name="Salamov A."/>
            <person name="Shapiro H."/>
            <person name="Schmutz J."/>
            <person name="Grimwood J."/>
            <person name="Lindquist E."/>
            <person name="Lucas S."/>
            <person name="Grigoriev I.V."/>
            <person name="Schmitt R."/>
            <person name="Kirk D."/>
            <person name="Rokhsar D.S."/>
        </authorList>
    </citation>
    <scope>NUCLEOTIDE SEQUENCE [LARGE SCALE GENOMIC DNA]</scope>
    <source>
        <strain evidence="8">f. Nagariensis / Eve</strain>
    </source>
</reference>
<dbReference type="RefSeq" id="XP_002947166.1">
    <property type="nucleotide sequence ID" value="XM_002947120.1"/>
</dbReference>
<sequence length="284" mass="31083">MKKSLGRALGDMSLEKFWDKEGEYCDTEGFEDTALDKTSANASANKGSKVDISEVCAICLNTIELEDLAIIKGCEHEYCVNCILQWATCKEAPWCPQCKKPFNYLYCHRLLDGTLSDMPVEESVCLMKRASWFVEYVKTMEKGKAISGSMAEEEIPAEWADPYQYYDDEEDEYDEDEQIEKYYFSSAAGRARVVLGNRRLGENGYMRAGRMYARPTTNGNTSQASGSASGGIGKPGKGRAAGGKLGPRGSGIDDAGEGPSSSQAGAGHERPGPQGQAKRPPCRR</sequence>
<dbReference type="PROSITE" id="PS50089">
    <property type="entry name" value="ZF_RING_2"/>
    <property type="match status" value="1"/>
</dbReference>
<organism evidence="8">
    <name type="scientific">Volvox carteri f. nagariensis</name>
    <dbReference type="NCBI Taxonomy" id="3068"/>
    <lineage>
        <taxon>Eukaryota</taxon>
        <taxon>Viridiplantae</taxon>
        <taxon>Chlorophyta</taxon>
        <taxon>core chlorophytes</taxon>
        <taxon>Chlorophyceae</taxon>
        <taxon>CS clade</taxon>
        <taxon>Chlamydomonadales</taxon>
        <taxon>Volvocaceae</taxon>
        <taxon>Volvox</taxon>
    </lineage>
</organism>
<evidence type="ECO:0000313" key="7">
    <source>
        <dbReference type="EMBL" id="EFJ51756.1"/>
    </source>
</evidence>
<gene>
    <name evidence="7" type="ORF">VOLCADRAFT_103400</name>
</gene>
<name>D8TLL6_VOLCA</name>
<proteinExistence type="predicted"/>
<dbReference type="InterPro" id="IPR017907">
    <property type="entry name" value="Znf_RING_CS"/>
</dbReference>
<evidence type="ECO:0000256" key="4">
    <source>
        <dbReference type="PROSITE-ProRule" id="PRU00175"/>
    </source>
</evidence>
<dbReference type="PANTHER" id="PTHR47361">
    <property type="entry name" value="RING/U-BOX SUPERFAMILY PROTEIN"/>
    <property type="match status" value="1"/>
</dbReference>